<protein>
    <submittedName>
        <fullName evidence="1">Uncharacterized protein</fullName>
    </submittedName>
</protein>
<evidence type="ECO:0000313" key="1">
    <source>
        <dbReference type="EMBL" id="RHF81907.1"/>
    </source>
</evidence>
<evidence type="ECO:0000313" key="2">
    <source>
        <dbReference type="Proteomes" id="UP000284579"/>
    </source>
</evidence>
<sequence>MAEYSTKEKAIKAMEMCRKRYTQYIFNRRMVPVAAKDLTRLPLEEAEKVRDQISETFIFRFPKEEEV</sequence>
<dbReference type="EMBL" id="QRHO01000019">
    <property type="protein sequence ID" value="RHF81907.1"/>
    <property type="molecule type" value="Genomic_DNA"/>
</dbReference>
<accession>A0A414QM85</accession>
<dbReference type="Proteomes" id="UP000284579">
    <property type="component" value="Unassembled WGS sequence"/>
</dbReference>
<name>A0A414QM85_9FIRM</name>
<organism evidence="1 2">
    <name type="scientific">Coprococcus comes</name>
    <dbReference type="NCBI Taxonomy" id="410072"/>
    <lineage>
        <taxon>Bacteria</taxon>
        <taxon>Bacillati</taxon>
        <taxon>Bacillota</taxon>
        <taxon>Clostridia</taxon>
        <taxon>Lachnospirales</taxon>
        <taxon>Lachnospiraceae</taxon>
        <taxon>Coprococcus</taxon>
    </lineage>
</organism>
<gene>
    <name evidence="1" type="ORF">DW656_12560</name>
</gene>
<comment type="caution">
    <text evidence="1">The sequence shown here is derived from an EMBL/GenBank/DDBJ whole genome shotgun (WGS) entry which is preliminary data.</text>
</comment>
<dbReference type="AlphaFoldDB" id="A0A414QM85"/>
<reference evidence="1 2" key="1">
    <citation type="submission" date="2018-08" db="EMBL/GenBank/DDBJ databases">
        <title>A genome reference for cultivated species of the human gut microbiota.</title>
        <authorList>
            <person name="Zou Y."/>
            <person name="Xue W."/>
            <person name="Luo G."/>
        </authorList>
    </citation>
    <scope>NUCLEOTIDE SEQUENCE [LARGE SCALE GENOMIC DNA]</scope>
    <source>
        <strain evidence="1 2">AM23-3</strain>
    </source>
</reference>
<proteinExistence type="predicted"/>